<evidence type="ECO:0000313" key="3">
    <source>
        <dbReference type="Proteomes" id="UP000593765"/>
    </source>
</evidence>
<reference evidence="2 3" key="1">
    <citation type="submission" date="2020-10" db="EMBL/GenBank/DDBJ databases">
        <title>Wide distribution of Phycisphaera-like planctomycetes from WD2101 soil group in peatlands and genome analysis of the first cultivated representative.</title>
        <authorList>
            <person name="Dedysh S.N."/>
            <person name="Beletsky A.V."/>
            <person name="Ivanova A."/>
            <person name="Kulichevskaya I.S."/>
            <person name="Suzina N.E."/>
            <person name="Philippov D.A."/>
            <person name="Rakitin A.L."/>
            <person name="Mardanov A.V."/>
            <person name="Ravin N.V."/>
        </authorList>
    </citation>
    <scope>NUCLEOTIDE SEQUENCE [LARGE SCALE GENOMIC DNA]</scope>
    <source>
        <strain evidence="2 3">M1803</strain>
    </source>
</reference>
<evidence type="ECO:0000313" key="2">
    <source>
        <dbReference type="EMBL" id="QOV87899.1"/>
    </source>
</evidence>
<keyword evidence="3" id="KW-1185">Reference proteome</keyword>
<dbReference type="Proteomes" id="UP000593765">
    <property type="component" value="Chromosome"/>
</dbReference>
<dbReference type="KEGG" id="hbs:IPV69_16620"/>
<feature type="transmembrane region" description="Helical" evidence="1">
    <location>
        <begin position="74"/>
        <end position="94"/>
    </location>
</feature>
<gene>
    <name evidence="2" type="ORF">IPV69_16620</name>
</gene>
<name>A0A7M2WR70_9BACT</name>
<keyword evidence="1" id="KW-0472">Membrane</keyword>
<keyword evidence="1" id="KW-0812">Transmembrane</keyword>
<keyword evidence="1" id="KW-1133">Transmembrane helix</keyword>
<sequence length="137" mass="15708">MISPRELRFHRYVFVASAIYNTIWGTFVVLFPLLPFRWAGLPDPNYPELWQCIGMIVGVYAIGYAYLAADPIRYAPFLIVAFLGKIFGPIGWLIAWHNDRLPGITGLTILTNDLIWWIPYGRFLWMTMGPGARQGSR</sequence>
<evidence type="ECO:0000256" key="1">
    <source>
        <dbReference type="SAM" id="Phobius"/>
    </source>
</evidence>
<accession>A0A7M2WR70</accession>
<dbReference type="RefSeq" id="WP_206290814.1">
    <property type="nucleotide sequence ID" value="NZ_CP063458.1"/>
</dbReference>
<proteinExistence type="predicted"/>
<dbReference type="EMBL" id="CP063458">
    <property type="protein sequence ID" value="QOV87899.1"/>
    <property type="molecule type" value="Genomic_DNA"/>
</dbReference>
<organism evidence="2 3">
    <name type="scientific">Humisphaera borealis</name>
    <dbReference type="NCBI Taxonomy" id="2807512"/>
    <lineage>
        <taxon>Bacteria</taxon>
        <taxon>Pseudomonadati</taxon>
        <taxon>Planctomycetota</taxon>
        <taxon>Phycisphaerae</taxon>
        <taxon>Tepidisphaerales</taxon>
        <taxon>Tepidisphaeraceae</taxon>
        <taxon>Humisphaera</taxon>
    </lineage>
</organism>
<feature type="transmembrane region" description="Helical" evidence="1">
    <location>
        <begin position="48"/>
        <end position="67"/>
    </location>
</feature>
<dbReference type="AlphaFoldDB" id="A0A7M2WR70"/>
<protein>
    <submittedName>
        <fullName evidence="2">Alkyl hydroperoxide reductase</fullName>
    </submittedName>
</protein>
<feature type="transmembrane region" description="Helical" evidence="1">
    <location>
        <begin position="12"/>
        <end position="36"/>
    </location>
</feature>